<feature type="region of interest" description="Disordered" evidence="1">
    <location>
        <begin position="430"/>
        <end position="468"/>
    </location>
</feature>
<feature type="domain" description="BEN" evidence="2">
    <location>
        <begin position="319"/>
        <end position="389"/>
    </location>
</feature>
<feature type="compositionally biased region" description="Polar residues" evidence="1">
    <location>
        <begin position="442"/>
        <end position="468"/>
    </location>
</feature>
<sequence>MSIPISQFGAANIVLATDTSRQSPSCLESVTVNENSEVHVGSLGLGTALAVAYDLCNDNGILNQVNSYNNGAYTSTTHQLANNILSLSSMKSSPAQLSNYCRIMSDPQQYQYTVYSNLPITNGLSWITQQSDAYLTPIQSSVSFYDCESPTKIHSTNDTDSNNISNHLNHSKLTSSNLPDFVNDNKVINYVIDTAVSQPMLVMNSIPEVLTDGTTTTATISSTNPNGQMNTTHNIQSGDVCTTQVSALSNCDDNNNNNNSNNVLKEVTDTNHIGASSVDESMYELSEEEMREIDATLTTNADVMASRQWKYYIETNEWTRATCALMACLFTRDQMANSTVLGRGGSRRARLPSNLVAYVVSTIRRRFNKPAAAIRARMAQKCKDERRFGRALQNPSLHNYYSSVDGAYEINDCHSPVAAITPCRSGGGIKRKSKKRLLTSSAGHSNIKTSSDSMNGIKEQSNTPTNNNNCGTVYQIHTMNGDDAYSSSTTTTTADSNQLPSMVHQSFDEDNDRRSFIPSSCVLDDSSSSGGGGGGLSHQSDVNYADNYYHSINSDGSGDQIITFSSTSSKFVVNDGVASTTDNSSHSNNNDDNNNRNLGKCMNHGSIGSSSPACIFSNNNSDYYYEISCGYQGQHQQ</sequence>
<evidence type="ECO:0000313" key="3">
    <source>
        <dbReference type="Proteomes" id="UP000050795"/>
    </source>
</evidence>
<reference evidence="3" key="1">
    <citation type="submission" date="2022-06" db="EMBL/GenBank/DDBJ databases">
        <authorList>
            <person name="Berger JAMES D."/>
            <person name="Berger JAMES D."/>
        </authorList>
    </citation>
    <scope>NUCLEOTIDE SEQUENCE [LARGE SCALE GENOMIC DNA]</scope>
</reference>
<evidence type="ECO:0000256" key="1">
    <source>
        <dbReference type="SAM" id="MobiDB-lite"/>
    </source>
</evidence>
<dbReference type="InterPro" id="IPR018379">
    <property type="entry name" value="BEN_domain"/>
</dbReference>
<evidence type="ECO:0000259" key="2">
    <source>
        <dbReference type="SMART" id="SM01025"/>
    </source>
</evidence>
<dbReference type="WBParaSite" id="TREG1_27440.1">
    <property type="protein sequence ID" value="TREG1_27440.1"/>
    <property type="gene ID" value="TREG1_27440"/>
</dbReference>
<keyword evidence="3" id="KW-1185">Reference proteome</keyword>
<proteinExistence type="predicted"/>
<name>A0AA85JP61_TRIRE</name>
<feature type="region of interest" description="Disordered" evidence="1">
    <location>
        <begin position="506"/>
        <end position="538"/>
    </location>
</feature>
<dbReference type="AlphaFoldDB" id="A0AA85JP61"/>
<organism evidence="3 4">
    <name type="scientific">Trichobilharzia regenti</name>
    <name type="common">Nasal bird schistosome</name>
    <dbReference type="NCBI Taxonomy" id="157069"/>
    <lineage>
        <taxon>Eukaryota</taxon>
        <taxon>Metazoa</taxon>
        <taxon>Spiralia</taxon>
        <taxon>Lophotrochozoa</taxon>
        <taxon>Platyhelminthes</taxon>
        <taxon>Trematoda</taxon>
        <taxon>Digenea</taxon>
        <taxon>Strigeidida</taxon>
        <taxon>Schistosomatoidea</taxon>
        <taxon>Schistosomatidae</taxon>
        <taxon>Trichobilharzia</taxon>
    </lineage>
</organism>
<dbReference type="SMART" id="SM01025">
    <property type="entry name" value="BEN"/>
    <property type="match status" value="1"/>
</dbReference>
<accession>A0AA85JP61</accession>
<evidence type="ECO:0000313" key="4">
    <source>
        <dbReference type="WBParaSite" id="TREG1_27440.1"/>
    </source>
</evidence>
<dbReference type="GO" id="GO:0003677">
    <property type="term" value="F:DNA binding"/>
    <property type="evidence" value="ECO:0007669"/>
    <property type="project" value="InterPro"/>
</dbReference>
<reference evidence="4" key="2">
    <citation type="submission" date="2023-11" db="UniProtKB">
        <authorList>
            <consortium name="WormBaseParasite"/>
        </authorList>
    </citation>
    <scope>IDENTIFICATION</scope>
</reference>
<dbReference type="Gene3D" id="1.10.10.2590">
    <property type="entry name" value="BEN domain"/>
    <property type="match status" value="1"/>
</dbReference>
<protein>
    <recommendedName>
        <fullName evidence="2">BEN domain-containing protein</fullName>
    </recommendedName>
</protein>
<dbReference type="Proteomes" id="UP000050795">
    <property type="component" value="Unassembled WGS sequence"/>
</dbReference>